<organism evidence="2 3">
    <name type="scientific">Christiangramia aestuarii</name>
    <dbReference type="NCBI Taxonomy" id="1028746"/>
    <lineage>
        <taxon>Bacteria</taxon>
        <taxon>Pseudomonadati</taxon>
        <taxon>Bacteroidota</taxon>
        <taxon>Flavobacteriia</taxon>
        <taxon>Flavobacteriales</taxon>
        <taxon>Flavobacteriaceae</taxon>
        <taxon>Christiangramia</taxon>
    </lineage>
</organism>
<dbReference type="InterPro" id="IPR029044">
    <property type="entry name" value="Nucleotide-diphossugar_trans"/>
</dbReference>
<dbReference type="PANTHER" id="PTHR22916:SF3">
    <property type="entry name" value="UDP-GLCNAC:BETAGAL BETA-1,3-N-ACETYLGLUCOSAMINYLTRANSFERASE-LIKE PROTEIN 1"/>
    <property type="match status" value="1"/>
</dbReference>
<feature type="domain" description="Glycosyltransferase 2-like" evidence="1">
    <location>
        <begin position="29"/>
        <end position="164"/>
    </location>
</feature>
<name>A0A7M3SWS1_9FLAO</name>
<sequence>MDFEEFKKTYQKVEVEHYTNSVPENVTVSVLVQTYNHENFLKQCLDSILDQKTNFDFEILLGEDNSTDSTRNICIEYAKKYPEKIRLFLHYDENKIKVNGIITGNFNALFNFYNAKGRYIAFCEGDDYWTDPYKLQKQAGFLEKNGAYSLCFHPYKVLQHGSIPDPGLIEQPTTDITSEELQQLKQHPLLSTVCFRNSLASLPSQIPEIINVDSFLLSLLGGKGDAKYISEIRPGIYRKHQEGIWAGRFREKKFLSKIHTYTKLKEFYVDRKIISLANNFEQEVRNTYKMLLYFLIRKGEIYKATKLAFRILNGSLI</sequence>
<evidence type="ECO:0000259" key="1">
    <source>
        <dbReference type="Pfam" id="PF00535"/>
    </source>
</evidence>
<protein>
    <submittedName>
        <fullName evidence="2">Glycosyltransferase</fullName>
    </submittedName>
</protein>
<comment type="caution">
    <text evidence="2">The sequence shown here is derived from an EMBL/GenBank/DDBJ whole genome shotgun (WGS) entry which is preliminary data.</text>
</comment>
<proteinExistence type="predicted"/>
<dbReference type="PANTHER" id="PTHR22916">
    <property type="entry name" value="GLYCOSYLTRANSFERASE"/>
    <property type="match status" value="1"/>
</dbReference>
<dbReference type="Proteomes" id="UP000460416">
    <property type="component" value="Unassembled WGS sequence"/>
</dbReference>
<gene>
    <name evidence="2" type="ORF">FLP08_00555</name>
</gene>
<dbReference type="Pfam" id="PF00535">
    <property type="entry name" value="Glycos_transf_2"/>
    <property type="match status" value="1"/>
</dbReference>
<dbReference type="OrthoDB" id="199095at2"/>
<dbReference type="EMBL" id="VJVW01000001">
    <property type="protein sequence ID" value="MUP41052.1"/>
    <property type="molecule type" value="Genomic_DNA"/>
</dbReference>
<keyword evidence="3" id="KW-1185">Reference proteome</keyword>
<dbReference type="Gene3D" id="3.90.550.10">
    <property type="entry name" value="Spore Coat Polysaccharide Biosynthesis Protein SpsA, Chain A"/>
    <property type="match status" value="1"/>
</dbReference>
<evidence type="ECO:0000313" key="2">
    <source>
        <dbReference type="EMBL" id="MUP41052.1"/>
    </source>
</evidence>
<evidence type="ECO:0000313" key="3">
    <source>
        <dbReference type="Proteomes" id="UP000460416"/>
    </source>
</evidence>
<dbReference type="SUPFAM" id="SSF53448">
    <property type="entry name" value="Nucleotide-diphospho-sugar transferases"/>
    <property type="match status" value="1"/>
</dbReference>
<dbReference type="InterPro" id="IPR001173">
    <property type="entry name" value="Glyco_trans_2-like"/>
</dbReference>
<dbReference type="RefSeq" id="WP_156272964.1">
    <property type="nucleotide sequence ID" value="NZ_BAABGI010000002.1"/>
</dbReference>
<accession>A0A7M3SWS1</accession>
<reference evidence="2 3" key="1">
    <citation type="submission" date="2019-07" db="EMBL/GenBank/DDBJ databases">
        <title>Gramella aestuarii sp. nov., isolated from a tidal flat, and emended description of Gramella echinicola.</title>
        <authorList>
            <person name="Liu L."/>
        </authorList>
    </citation>
    <scope>NUCLEOTIDE SEQUENCE [LARGE SCALE GENOMIC DNA]</scope>
    <source>
        <strain evidence="2 3">BS12</strain>
    </source>
</reference>
<keyword evidence="2" id="KW-0808">Transferase</keyword>
<dbReference type="AlphaFoldDB" id="A0A7M3SWS1"/>
<dbReference type="GO" id="GO:0016758">
    <property type="term" value="F:hexosyltransferase activity"/>
    <property type="evidence" value="ECO:0007669"/>
    <property type="project" value="UniProtKB-ARBA"/>
</dbReference>